<evidence type="ECO:0000256" key="1">
    <source>
        <dbReference type="SAM" id="MobiDB-lite"/>
    </source>
</evidence>
<evidence type="ECO:0000313" key="2">
    <source>
        <dbReference type="EMBL" id="KXS96191.1"/>
    </source>
</evidence>
<sequence length="107" mass="11999">MVWMNPWSPALAEIRHQWQNWEAMATFPLVVVYGQNPSEAVEKAWLDLIPKSCVERLARIAMCWADVAPLARTGCSAGIPYSSLRTAQTTSRREPIKRSAGSLLEEV</sequence>
<dbReference type="EMBL" id="LFZN01000184">
    <property type="protein sequence ID" value="KXS96191.1"/>
    <property type="molecule type" value="Genomic_DNA"/>
</dbReference>
<reference evidence="2 3" key="1">
    <citation type="submission" date="2015-07" db="EMBL/GenBank/DDBJ databases">
        <title>Comparative genomics of the Sigatoka disease complex on banana suggests a link between parallel evolutionary changes in Pseudocercospora fijiensis and Pseudocercospora eumusae and increased virulence on the banana host.</title>
        <authorList>
            <person name="Chang T.-C."/>
            <person name="Salvucci A."/>
            <person name="Crous P.W."/>
            <person name="Stergiopoulos I."/>
        </authorList>
    </citation>
    <scope>NUCLEOTIDE SEQUENCE [LARGE SCALE GENOMIC DNA]</scope>
    <source>
        <strain evidence="2 3">CBS 114824</strain>
    </source>
</reference>
<dbReference type="Proteomes" id="UP000070133">
    <property type="component" value="Unassembled WGS sequence"/>
</dbReference>
<keyword evidence="3" id="KW-1185">Reference proteome</keyword>
<proteinExistence type="predicted"/>
<accession>A0A139H1A8</accession>
<protein>
    <submittedName>
        <fullName evidence="2">Uncharacterized protein</fullName>
    </submittedName>
</protein>
<feature type="region of interest" description="Disordered" evidence="1">
    <location>
        <begin position="84"/>
        <end position="107"/>
    </location>
</feature>
<comment type="caution">
    <text evidence="2">The sequence shown here is derived from an EMBL/GenBank/DDBJ whole genome shotgun (WGS) entry which is preliminary data.</text>
</comment>
<evidence type="ECO:0000313" key="3">
    <source>
        <dbReference type="Proteomes" id="UP000070133"/>
    </source>
</evidence>
<name>A0A139H1A8_9PEZI</name>
<dbReference type="AlphaFoldDB" id="A0A139H1A8"/>
<gene>
    <name evidence="2" type="ORF">AC578_2676</name>
</gene>
<organism evidence="2 3">
    <name type="scientific">Pseudocercospora eumusae</name>
    <dbReference type="NCBI Taxonomy" id="321146"/>
    <lineage>
        <taxon>Eukaryota</taxon>
        <taxon>Fungi</taxon>
        <taxon>Dikarya</taxon>
        <taxon>Ascomycota</taxon>
        <taxon>Pezizomycotina</taxon>
        <taxon>Dothideomycetes</taxon>
        <taxon>Dothideomycetidae</taxon>
        <taxon>Mycosphaerellales</taxon>
        <taxon>Mycosphaerellaceae</taxon>
        <taxon>Pseudocercospora</taxon>
    </lineage>
</organism>